<dbReference type="RefSeq" id="WP_208271734.1">
    <property type="nucleotide sequence ID" value="NZ_BAAAGM010000026.1"/>
</dbReference>
<dbReference type="Gene3D" id="3.40.50.300">
    <property type="entry name" value="P-loop containing nucleotide triphosphate hydrolases"/>
    <property type="match status" value="1"/>
</dbReference>
<proteinExistence type="predicted"/>
<keyword evidence="2" id="KW-0067">ATP-binding</keyword>
<dbReference type="PANTHER" id="PTHR16305:SF35">
    <property type="entry name" value="TRANSCRIPTIONAL ACTIVATOR DOMAIN"/>
    <property type="match status" value="1"/>
</dbReference>
<dbReference type="InterPro" id="IPR027417">
    <property type="entry name" value="P-loop_NTPase"/>
</dbReference>
<dbReference type="PROSITE" id="PS50043">
    <property type="entry name" value="HTH_LUXR_2"/>
    <property type="match status" value="1"/>
</dbReference>
<dbReference type="InterPro" id="IPR011990">
    <property type="entry name" value="TPR-like_helical_dom_sf"/>
</dbReference>
<evidence type="ECO:0000313" key="5">
    <source>
        <dbReference type="Proteomes" id="UP000666915"/>
    </source>
</evidence>
<keyword evidence="1" id="KW-0547">Nucleotide-binding</keyword>
<dbReference type="CDD" id="cd06170">
    <property type="entry name" value="LuxR_C_like"/>
    <property type="match status" value="1"/>
</dbReference>
<dbReference type="InterPro" id="IPR016032">
    <property type="entry name" value="Sig_transdc_resp-reg_C-effctor"/>
</dbReference>
<evidence type="ECO:0000259" key="3">
    <source>
        <dbReference type="PROSITE" id="PS50043"/>
    </source>
</evidence>
<reference evidence="4 5" key="1">
    <citation type="submission" date="2021-03" db="EMBL/GenBank/DDBJ databases">
        <authorList>
            <person name="Kanchanasin P."/>
            <person name="Saeng-In P."/>
            <person name="Phongsopitanun W."/>
            <person name="Yuki M."/>
            <person name="Kudo T."/>
            <person name="Ohkuma M."/>
            <person name="Tanasupawat S."/>
        </authorList>
    </citation>
    <scope>NUCLEOTIDE SEQUENCE [LARGE SCALE GENOMIC DNA]</scope>
    <source>
        <strain evidence="4 5">L46</strain>
    </source>
</reference>
<dbReference type="PANTHER" id="PTHR16305">
    <property type="entry name" value="TESTICULAR SOLUBLE ADENYLYL CYCLASE"/>
    <property type="match status" value="1"/>
</dbReference>
<evidence type="ECO:0000313" key="4">
    <source>
        <dbReference type="EMBL" id="MBO2443419.1"/>
    </source>
</evidence>
<dbReference type="Proteomes" id="UP000666915">
    <property type="component" value="Unassembled WGS sequence"/>
</dbReference>
<dbReference type="SMART" id="SM00421">
    <property type="entry name" value="HTH_LUXR"/>
    <property type="match status" value="1"/>
</dbReference>
<dbReference type="Pfam" id="PF00196">
    <property type="entry name" value="GerE"/>
    <property type="match status" value="1"/>
</dbReference>
<dbReference type="PRINTS" id="PR00038">
    <property type="entry name" value="HTHLUXR"/>
</dbReference>
<dbReference type="Pfam" id="PF13191">
    <property type="entry name" value="AAA_16"/>
    <property type="match status" value="1"/>
</dbReference>
<evidence type="ECO:0000256" key="1">
    <source>
        <dbReference type="ARBA" id="ARBA00022741"/>
    </source>
</evidence>
<dbReference type="PROSITE" id="PS00622">
    <property type="entry name" value="HTH_LUXR_1"/>
    <property type="match status" value="1"/>
</dbReference>
<keyword evidence="5" id="KW-1185">Reference proteome</keyword>
<comment type="caution">
    <text evidence="4">The sequence shown here is derived from an EMBL/GenBank/DDBJ whole genome shotgun (WGS) entry which is preliminary data.</text>
</comment>
<dbReference type="InterPro" id="IPR041664">
    <property type="entry name" value="AAA_16"/>
</dbReference>
<feature type="domain" description="HTH luxR-type" evidence="3">
    <location>
        <begin position="849"/>
        <end position="914"/>
    </location>
</feature>
<dbReference type="SUPFAM" id="SSF52540">
    <property type="entry name" value="P-loop containing nucleoside triphosphate hydrolases"/>
    <property type="match status" value="1"/>
</dbReference>
<dbReference type="Gene3D" id="1.10.10.10">
    <property type="entry name" value="Winged helix-like DNA-binding domain superfamily/Winged helix DNA-binding domain"/>
    <property type="match status" value="1"/>
</dbReference>
<accession>A0ABS3RB01</accession>
<evidence type="ECO:0000256" key="2">
    <source>
        <dbReference type="ARBA" id="ARBA00022840"/>
    </source>
</evidence>
<protein>
    <submittedName>
        <fullName evidence="4">AAA family ATPase</fullName>
    </submittedName>
</protein>
<dbReference type="InterPro" id="IPR036388">
    <property type="entry name" value="WH-like_DNA-bd_sf"/>
</dbReference>
<dbReference type="EMBL" id="JAGEOK010000033">
    <property type="protein sequence ID" value="MBO2443419.1"/>
    <property type="molecule type" value="Genomic_DNA"/>
</dbReference>
<organism evidence="4 5">
    <name type="scientific">Actinomadura nitritigenes</name>
    <dbReference type="NCBI Taxonomy" id="134602"/>
    <lineage>
        <taxon>Bacteria</taxon>
        <taxon>Bacillati</taxon>
        <taxon>Actinomycetota</taxon>
        <taxon>Actinomycetes</taxon>
        <taxon>Streptosporangiales</taxon>
        <taxon>Thermomonosporaceae</taxon>
        <taxon>Actinomadura</taxon>
    </lineage>
</organism>
<dbReference type="SUPFAM" id="SSF48452">
    <property type="entry name" value="TPR-like"/>
    <property type="match status" value="1"/>
</dbReference>
<name>A0ABS3RB01_9ACTN</name>
<dbReference type="SUPFAM" id="SSF46894">
    <property type="entry name" value="C-terminal effector domain of the bipartite response regulators"/>
    <property type="match status" value="1"/>
</dbReference>
<sequence>MSRDRRLRRKTRLVDRQDEREVLAEFLKAVRGGESRALVLRGDPGVGKTALLEYLGEQATGCRVMRVAGVQSEVELAFAGVHQLCLPMLDRLDRLPAPQRDALQVAFGLAEGPVPERFLVGLAVLSLLSEAAEEQPLICVVDDQHWIDRASALSLGFVARRLGADPVGIVFGTRSPRDELAGLPELHVTGLPEADARILLESALHGPLDEQVRDQIVAETRGNPLALLELPRGLTQTQLAGGFGLPGVVSLSARIEDSFRRQLEALPPESRRLLQLAAAEPSGDTSLVWRAADRLGIAIQAETAGLAEFGAQVSFRHPMLRSAAYLSAPEHDRRAAHLALAEVTDRTIDPDRRAWHLSQAATGPDEELADDLEQSAMRAQARGGLSAAAAFLQRAAALTVDPSRRADRMLAAAQTHVQAGEFGTALELLAMARVDPLDELQSARIDLLYAEIDFASGLGGEAPALLLKAARRLEPLDADLASDTYLTAWLAALLAGRSATSADLAEVSAAVQARTPPAHPLGLPEILLSALTLLVTRGPATAAPVLREVVERFTATGIPAKDDLQWGWFAQATASALLDYTPWRTILERQVHVCREVGALDRLPVMLGALGTATVWSGDFAAAELLDAEADAVCEATGSPAAPYTALALVCMRGDEANAVPLIETVISEATAGGQGIAVAYANWTAAILYNGLGRYGEALAAATASSEDAPGLYVSLWALPELVEAAAHSGETGIARDALSRFAAASRAVGADFGLGLEARCRALLSEGELAEDLFAEAIERLARTPLRPELARAHLLYGEWLRGQDRRADARTQVRTAHELFADLGMAAFAERARRELLATGERVRHTVEAAGALTAKEALIARLAREGRTNSEIGTQLFISARTVEWHLRNIFSKLGIASRRELGAALAEQKRALPSA</sequence>
<dbReference type="InterPro" id="IPR000792">
    <property type="entry name" value="Tscrpt_reg_LuxR_C"/>
</dbReference>
<gene>
    <name evidence="4" type="ORF">J4557_38435</name>
</gene>